<dbReference type="VEuPathDB" id="FungiDB:SPPG_06021"/>
<dbReference type="EMBL" id="KQ257459">
    <property type="protein sequence ID" value="KNC99074.1"/>
    <property type="molecule type" value="Genomic_DNA"/>
</dbReference>
<dbReference type="OrthoDB" id="411211at2759"/>
<protein>
    <submittedName>
        <fullName evidence="3">Uncharacterized protein</fullName>
    </submittedName>
</protein>
<evidence type="ECO:0000313" key="4">
    <source>
        <dbReference type="Proteomes" id="UP000053201"/>
    </source>
</evidence>
<feature type="compositionally biased region" description="Basic residues" evidence="2">
    <location>
        <begin position="1"/>
        <end position="10"/>
    </location>
</feature>
<dbReference type="InterPro" id="IPR005373">
    <property type="entry name" value="PHAF1"/>
</dbReference>
<organism evidence="3 4">
    <name type="scientific">Spizellomyces punctatus (strain DAOM BR117)</name>
    <dbReference type="NCBI Taxonomy" id="645134"/>
    <lineage>
        <taxon>Eukaryota</taxon>
        <taxon>Fungi</taxon>
        <taxon>Fungi incertae sedis</taxon>
        <taxon>Chytridiomycota</taxon>
        <taxon>Chytridiomycota incertae sedis</taxon>
        <taxon>Chytridiomycetes</taxon>
        <taxon>Spizellomycetales</taxon>
        <taxon>Spizellomycetaceae</taxon>
        <taxon>Spizellomyces</taxon>
    </lineage>
</organism>
<evidence type="ECO:0000313" key="3">
    <source>
        <dbReference type="EMBL" id="KNC99074.1"/>
    </source>
</evidence>
<dbReference type="AlphaFoldDB" id="A0A0L0HDP2"/>
<feature type="compositionally biased region" description="Pro residues" evidence="2">
    <location>
        <begin position="118"/>
        <end position="129"/>
    </location>
</feature>
<gene>
    <name evidence="3" type="ORF">SPPG_06021</name>
</gene>
<dbReference type="InterPro" id="IPR039156">
    <property type="entry name" value="PHAF1/BROMI"/>
</dbReference>
<dbReference type="GeneID" id="27689356"/>
<dbReference type="InParanoid" id="A0A0L0HDP2"/>
<dbReference type="Proteomes" id="UP000053201">
    <property type="component" value="Unassembled WGS sequence"/>
</dbReference>
<comment type="similarity">
    <text evidence="1">Belongs to the PHAF1 family.</text>
</comment>
<sequence>MGKARNRRRLPQQQPLQDIGQVDKEELCKEPLESVNKEAGESVCVDVASETALTAEGAVVLETVALKPPPSPSPPNEKEEALEQATKQPPKQPSPDLTSFTPAIANPVAAEPSNVLRPPKPTSHPPRLPTPRMTPTATPLPTAPRLECTVVPGRSVGPFILGAPIGEVVERLRGMEGVVPRVECKYGDLNPLDIDIVLNLPANGVCMRFDPKSQCLKSIELYDFSKLSLFYNGVEFNSYKVLPTFVHIYRLFGPIYPGEFCEEKKHYVLSYPGISFMFPIPDKYIPLQNITDLPLSFPDGTTPVLNRIYVYAGAEKWEDAVPPTLSQLEPITAELNHGIHIPQRDCTLKFGAPAQDVLDALGKPEKILEKGEDKMKIFGVDVAEECDGGGYFWNYFSLGIDILFSGTTHTITKFILHTNFLGCWEFGEYTKCRFQVVGFENGAVIGCDDLWNDVQSTLPTPSPRPVVFNRGNHHNPFGSTWFYGFDGVVFEVMKNGYLASVTLYA</sequence>
<evidence type="ECO:0000256" key="2">
    <source>
        <dbReference type="SAM" id="MobiDB-lite"/>
    </source>
</evidence>
<dbReference type="PANTHER" id="PTHR13465">
    <property type="entry name" value="UPF0183 PROTEIN"/>
    <property type="match status" value="1"/>
</dbReference>
<dbReference type="Pfam" id="PF03676">
    <property type="entry name" value="PHAF1"/>
    <property type="match status" value="1"/>
</dbReference>
<keyword evidence="4" id="KW-1185">Reference proteome</keyword>
<dbReference type="RefSeq" id="XP_016607114.1">
    <property type="nucleotide sequence ID" value="XM_016754227.1"/>
</dbReference>
<accession>A0A0L0HDP2</accession>
<dbReference type="PANTHER" id="PTHR13465:SF2">
    <property type="entry name" value="PHAGOSOME ASSEMBLY FACTOR 1"/>
    <property type="match status" value="1"/>
</dbReference>
<name>A0A0L0HDP2_SPIPD</name>
<feature type="region of interest" description="Disordered" evidence="2">
    <location>
        <begin position="1"/>
        <end position="23"/>
    </location>
</feature>
<reference evidence="3 4" key="1">
    <citation type="submission" date="2009-08" db="EMBL/GenBank/DDBJ databases">
        <title>The Genome Sequence of Spizellomyces punctatus strain DAOM BR117.</title>
        <authorList>
            <consortium name="The Broad Institute Genome Sequencing Platform"/>
            <person name="Russ C."/>
            <person name="Cuomo C."/>
            <person name="Shea T."/>
            <person name="Young S.K."/>
            <person name="Zeng Q."/>
            <person name="Koehrsen M."/>
            <person name="Haas B."/>
            <person name="Borodovsky M."/>
            <person name="Guigo R."/>
            <person name="Alvarado L."/>
            <person name="Berlin A."/>
            <person name="Bochicchio J."/>
            <person name="Borenstein D."/>
            <person name="Chapman S."/>
            <person name="Chen Z."/>
            <person name="Engels R."/>
            <person name="Freedman E."/>
            <person name="Gellesch M."/>
            <person name="Goldberg J."/>
            <person name="Griggs A."/>
            <person name="Gujja S."/>
            <person name="Heiman D."/>
            <person name="Hepburn T."/>
            <person name="Howarth C."/>
            <person name="Jen D."/>
            <person name="Larson L."/>
            <person name="Lewis B."/>
            <person name="Mehta T."/>
            <person name="Park D."/>
            <person name="Pearson M."/>
            <person name="Roberts A."/>
            <person name="Saif S."/>
            <person name="Shenoy N."/>
            <person name="Sisk P."/>
            <person name="Stolte C."/>
            <person name="Sykes S."/>
            <person name="Thomson T."/>
            <person name="Walk T."/>
            <person name="White J."/>
            <person name="Yandava C."/>
            <person name="Burger G."/>
            <person name="Gray M.W."/>
            <person name="Holland P.W.H."/>
            <person name="King N."/>
            <person name="Lang F.B.F."/>
            <person name="Roger A.J."/>
            <person name="Ruiz-Trillo I."/>
            <person name="Lander E."/>
            <person name="Nusbaum C."/>
        </authorList>
    </citation>
    <scope>NUCLEOTIDE SEQUENCE [LARGE SCALE GENOMIC DNA]</scope>
    <source>
        <strain evidence="3 4">DAOM BR117</strain>
    </source>
</reference>
<dbReference type="eggNOG" id="KOG2819">
    <property type="taxonomic scope" value="Eukaryota"/>
</dbReference>
<feature type="region of interest" description="Disordered" evidence="2">
    <location>
        <begin position="63"/>
        <end position="144"/>
    </location>
</feature>
<feature type="compositionally biased region" description="Polar residues" evidence="2">
    <location>
        <begin position="85"/>
        <end position="101"/>
    </location>
</feature>
<dbReference type="OMA" id="YRKNDQK"/>
<evidence type="ECO:0000256" key="1">
    <source>
        <dbReference type="ARBA" id="ARBA00024339"/>
    </source>
</evidence>
<feature type="compositionally biased region" description="Low complexity" evidence="2">
    <location>
        <begin position="130"/>
        <end position="144"/>
    </location>
</feature>
<proteinExistence type="inferred from homology"/>